<dbReference type="InterPro" id="IPR039309">
    <property type="entry name" value="BT1"/>
</dbReference>
<feature type="transmembrane region" description="Helical" evidence="6">
    <location>
        <begin position="369"/>
        <end position="388"/>
    </location>
</feature>
<keyword evidence="3 6" id="KW-0812">Transmembrane</keyword>
<keyword evidence="4 6" id="KW-1133">Transmembrane helix</keyword>
<dbReference type="EMBL" id="AP019782">
    <property type="protein sequence ID" value="BBL72748.1"/>
    <property type="molecule type" value="Genomic_DNA"/>
</dbReference>
<organism evidence="7 8">
    <name type="scientific">Methylogaea oryzae</name>
    <dbReference type="NCBI Taxonomy" id="1295382"/>
    <lineage>
        <taxon>Bacteria</taxon>
        <taxon>Pseudomonadati</taxon>
        <taxon>Pseudomonadota</taxon>
        <taxon>Gammaproteobacteria</taxon>
        <taxon>Methylococcales</taxon>
        <taxon>Methylococcaceae</taxon>
        <taxon>Methylogaea</taxon>
    </lineage>
</organism>
<proteinExistence type="predicted"/>
<feature type="transmembrane region" description="Helical" evidence="6">
    <location>
        <begin position="400"/>
        <end position="422"/>
    </location>
</feature>
<evidence type="ECO:0000256" key="2">
    <source>
        <dbReference type="ARBA" id="ARBA00022448"/>
    </source>
</evidence>
<feature type="transmembrane region" description="Helical" evidence="6">
    <location>
        <begin position="39"/>
        <end position="59"/>
    </location>
</feature>
<dbReference type="Pfam" id="PF03092">
    <property type="entry name" value="BT1"/>
    <property type="match status" value="1"/>
</dbReference>
<feature type="transmembrane region" description="Helical" evidence="6">
    <location>
        <begin position="65"/>
        <end position="81"/>
    </location>
</feature>
<accession>A0A8D5AIP7</accession>
<feature type="transmembrane region" description="Helical" evidence="6">
    <location>
        <begin position="307"/>
        <end position="325"/>
    </location>
</feature>
<evidence type="ECO:0000256" key="6">
    <source>
        <dbReference type="SAM" id="Phobius"/>
    </source>
</evidence>
<dbReference type="KEGG" id="moz:MoryE10_33540"/>
<dbReference type="GO" id="GO:0016020">
    <property type="term" value="C:membrane"/>
    <property type="evidence" value="ECO:0007669"/>
    <property type="project" value="UniProtKB-SubCell"/>
</dbReference>
<keyword evidence="2" id="KW-0813">Transport</keyword>
<evidence type="ECO:0000313" key="7">
    <source>
        <dbReference type="EMBL" id="BBL72748.1"/>
    </source>
</evidence>
<comment type="subcellular location">
    <subcellularLocation>
        <location evidence="1">Membrane</location>
        <topology evidence="1">Multi-pass membrane protein</topology>
    </subcellularLocation>
</comment>
<feature type="transmembrane region" description="Helical" evidence="6">
    <location>
        <begin position="526"/>
        <end position="545"/>
    </location>
</feature>
<dbReference type="Proteomes" id="UP000824988">
    <property type="component" value="Chromosome"/>
</dbReference>
<feature type="transmembrane region" description="Helical" evidence="6">
    <location>
        <begin position="280"/>
        <end position="301"/>
    </location>
</feature>
<feature type="transmembrane region" description="Helical" evidence="6">
    <location>
        <begin position="101"/>
        <end position="120"/>
    </location>
</feature>
<evidence type="ECO:0000256" key="3">
    <source>
        <dbReference type="ARBA" id="ARBA00022692"/>
    </source>
</evidence>
<feature type="transmembrane region" description="Helical" evidence="6">
    <location>
        <begin position="186"/>
        <end position="205"/>
    </location>
</feature>
<feature type="transmembrane region" description="Helical" evidence="6">
    <location>
        <begin position="334"/>
        <end position="357"/>
    </location>
</feature>
<feature type="transmembrane region" description="Helical" evidence="6">
    <location>
        <begin position="474"/>
        <end position="492"/>
    </location>
</feature>
<feature type="transmembrane region" description="Helical" evidence="6">
    <location>
        <begin position="438"/>
        <end position="462"/>
    </location>
</feature>
<dbReference type="AlphaFoldDB" id="A0A8D5AIP7"/>
<protein>
    <recommendedName>
        <fullName evidence="9">Folate/biopterin family MFS transporter</fullName>
    </recommendedName>
</protein>
<reference evidence="7" key="1">
    <citation type="submission" date="2019-06" db="EMBL/GenBank/DDBJ databases">
        <title>Complete genome sequence of Methylogaea oryzae strain JCM16910.</title>
        <authorList>
            <person name="Asakawa S."/>
        </authorList>
    </citation>
    <scope>NUCLEOTIDE SEQUENCE</scope>
    <source>
        <strain evidence="7">E10</strain>
    </source>
</reference>
<name>A0A8D5AIP7_9GAMM</name>
<keyword evidence="5 6" id="KW-0472">Membrane</keyword>
<evidence type="ECO:0000256" key="5">
    <source>
        <dbReference type="ARBA" id="ARBA00023136"/>
    </source>
</evidence>
<dbReference type="PANTHER" id="PTHR31585">
    <property type="entry name" value="FOLATE-BIOPTERIN TRANSPORTER 1, CHLOROPLASTIC"/>
    <property type="match status" value="1"/>
</dbReference>
<gene>
    <name evidence="7" type="ORF">MoryE10_33540</name>
</gene>
<feature type="transmembrane region" description="Helical" evidence="6">
    <location>
        <begin position="225"/>
        <end position="246"/>
    </location>
</feature>
<evidence type="ECO:0000313" key="8">
    <source>
        <dbReference type="Proteomes" id="UP000824988"/>
    </source>
</evidence>
<evidence type="ECO:0000256" key="1">
    <source>
        <dbReference type="ARBA" id="ARBA00004141"/>
    </source>
</evidence>
<keyword evidence="8" id="KW-1185">Reference proteome</keyword>
<evidence type="ECO:0008006" key="9">
    <source>
        <dbReference type="Google" id="ProtNLM"/>
    </source>
</evidence>
<sequence length="555" mass="60439">MSPQAPNQQPTFAEHCRYWLDRNILDLGRQMRLSYLPPLMVYLAAGVSGLTGIVGAFFVKEYLGLSAEFLAALGFWTMLPWTLKMPLGHLVDLIWRHKAGLIYLGAALIAASLLIMSGLLSSPAAMREVLPAETWYVLAALLSPIGYVLQDTVADAMTVEAVARYDEQGKPVSEEQLRLAHTTMQTLGRVAIIGGSLLVAAANVYLFSGVESLDAAQKAAVYLNIYHLALVIPVVSVLGVLLAAFLRYREARRLAAQGLEFDEIERRLARPAEEITEVNWWILGGGLGFCVFSVAMGLSKLPLSEEIVFAGSLVIVLFLMARLTADLSPRSRHALFGIAAVIFAFRATPSAGAGSTWWMIDVLGFDQSFLSKLSLLTSALTLFGMFVFRRFMAERPITYIVAFLTIVGTVLFLPNLAMYYGFHEWTAAHTGGVVDARFIALIDTALESPLGQISMIPMLAWIANSAPAKLKATYFAVMAAFVNLALSLSQLGSKYLNHLFTVTREVRDAATGAVSMPADYSQLGNLFIATTVIGLALPLAAIFVARRTWLAEGEQ</sequence>
<evidence type="ECO:0000256" key="4">
    <source>
        <dbReference type="ARBA" id="ARBA00022989"/>
    </source>
</evidence>
<dbReference type="RefSeq" id="WP_221047744.1">
    <property type="nucleotide sequence ID" value="NZ_AP019782.1"/>
</dbReference>
<dbReference type="PANTHER" id="PTHR31585:SF5">
    <property type="entry name" value="RNA-BINDING S4 DOMAIN-CONTAINING PROTEIN"/>
    <property type="match status" value="1"/>
</dbReference>